<evidence type="ECO:0000256" key="2">
    <source>
        <dbReference type="SAM" id="MobiDB-lite"/>
    </source>
</evidence>
<evidence type="ECO:0000256" key="1">
    <source>
        <dbReference type="SAM" id="Coils"/>
    </source>
</evidence>
<reference evidence="3" key="1">
    <citation type="submission" date="2019-05" db="EMBL/GenBank/DDBJ databases">
        <title>Annotation for the trematode Paragonimus heterotremus.</title>
        <authorList>
            <person name="Choi Y.-J."/>
        </authorList>
    </citation>
    <scope>NUCLEOTIDE SEQUENCE</scope>
    <source>
        <strain evidence="3">LC</strain>
    </source>
</reference>
<gene>
    <name evidence="3" type="ORF">PHET_02023</name>
</gene>
<evidence type="ECO:0008006" key="5">
    <source>
        <dbReference type="Google" id="ProtNLM"/>
    </source>
</evidence>
<evidence type="ECO:0000313" key="4">
    <source>
        <dbReference type="Proteomes" id="UP000748531"/>
    </source>
</evidence>
<keyword evidence="1" id="KW-0175">Coiled coil</keyword>
<feature type="coiled-coil region" evidence="1">
    <location>
        <begin position="199"/>
        <end position="233"/>
    </location>
</feature>
<comment type="caution">
    <text evidence="3">The sequence shown here is derived from an EMBL/GenBank/DDBJ whole genome shotgun (WGS) entry which is preliminary data.</text>
</comment>
<protein>
    <recommendedName>
        <fullName evidence="5">DUF4201 domain-containing protein</fullName>
    </recommendedName>
</protein>
<dbReference type="OrthoDB" id="6285743at2759"/>
<dbReference type="EMBL" id="LUCH01000860">
    <property type="protein sequence ID" value="KAF5404160.1"/>
    <property type="molecule type" value="Genomic_DNA"/>
</dbReference>
<feature type="compositionally biased region" description="Basic and acidic residues" evidence="2">
    <location>
        <begin position="30"/>
        <end position="39"/>
    </location>
</feature>
<evidence type="ECO:0000313" key="3">
    <source>
        <dbReference type="EMBL" id="KAF5404160.1"/>
    </source>
</evidence>
<dbReference type="AlphaFoldDB" id="A0A8J4SSH0"/>
<name>A0A8J4SSH0_9TREM</name>
<organism evidence="3 4">
    <name type="scientific">Paragonimus heterotremus</name>
    <dbReference type="NCBI Taxonomy" id="100268"/>
    <lineage>
        <taxon>Eukaryota</taxon>
        <taxon>Metazoa</taxon>
        <taxon>Spiralia</taxon>
        <taxon>Lophotrochozoa</taxon>
        <taxon>Platyhelminthes</taxon>
        <taxon>Trematoda</taxon>
        <taxon>Digenea</taxon>
        <taxon>Plagiorchiida</taxon>
        <taxon>Troglotremata</taxon>
        <taxon>Troglotrematidae</taxon>
        <taxon>Paragonimus</taxon>
    </lineage>
</organism>
<feature type="region of interest" description="Disordered" evidence="2">
    <location>
        <begin position="13"/>
        <end position="39"/>
    </location>
</feature>
<accession>A0A8J4SSH0</accession>
<sequence length="443" mass="51674">MVDIAVADVQSNKLGHKERHQTRVSLSSEDPSKSDRKKVDLTNKLKQECRKLHIENEIFDRYMTKIGVNKFSSAPRAVAPASTEMFSTGPRVRSRIYTQVSDISTFSLPGRLVQLSAERKCMIAQCEQVEFKKDLTSLIDSCENILDELRASVEKFRLLEEDAIRERKAFDKNVSALVFDSEQCHNVHRAFVWFHQAYLKRMEISVQNMFLENEHLRENLKRLSRQLAESESQGETVHTIDVEEVQIKCNIHLRKLCDLQLRCVQAKGLSNRCTHLYDIQKLKLDRAIAESENLKTSTKRRIFMNEKIEERVRFYYESRFREAYKIHNMKARMESFKFPTMENFIQVVQADKELGRRLGIQSRRMRIAKVTDSSYYAKHSTHQLFGAFSTTAQKGMGPPKAKRVALRKQLCRLYSQLYSVSNRGSPSDRRYDTPVRLAMIHTY</sequence>
<keyword evidence="4" id="KW-1185">Reference proteome</keyword>
<proteinExistence type="predicted"/>
<dbReference type="Proteomes" id="UP000748531">
    <property type="component" value="Unassembled WGS sequence"/>
</dbReference>